<evidence type="ECO:0000313" key="5">
    <source>
        <dbReference type="EnsemblPlants" id="Kaladp0048s0870.1.v1.1"/>
    </source>
</evidence>
<keyword evidence="6" id="KW-1185">Reference proteome</keyword>
<dbReference type="PANTHER" id="PTHR31623:SF105">
    <property type="entry name" value="VINORINE SYNTHASE-LIKE"/>
    <property type="match status" value="1"/>
</dbReference>
<reference evidence="5" key="1">
    <citation type="submission" date="2021-01" db="UniProtKB">
        <authorList>
            <consortium name="EnsemblPlants"/>
        </authorList>
    </citation>
    <scope>IDENTIFICATION</scope>
</reference>
<evidence type="ECO:0000256" key="1">
    <source>
        <dbReference type="ARBA" id="ARBA00009861"/>
    </source>
</evidence>
<dbReference type="EnsemblPlants" id="Kaladp0048s0870.1.v1.1">
    <property type="protein sequence ID" value="Kaladp0048s0870.1.v1.1"/>
    <property type="gene ID" value="Kaladp0048s0870.v1.1"/>
</dbReference>
<evidence type="ECO:0000256" key="3">
    <source>
        <dbReference type="ARBA" id="ARBA00023315"/>
    </source>
</evidence>
<feature type="region of interest" description="Disordered" evidence="4">
    <location>
        <begin position="1"/>
        <end position="22"/>
    </location>
</feature>
<dbReference type="Gene3D" id="3.30.559.10">
    <property type="entry name" value="Chloramphenicol acetyltransferase-like domain"/>
    <property type="match status" value="2"/>
</dbReference>
<dbReference type="InterPro" id="IPR023213">
    <property type="entry name" value="CAT-like_dom_sf"/>
</dbReference>
<dbReference type="Pfam" id="PF02458">
    <property type="entry name" value="Transferase"/>
    <property type="match status" value="1"/>
</dbReference>
<evidence type="ECO:0000256" key="4">
    <source>
        <dbReference type="SAM" id="MobiDB-lite"/>
    </source>
</evidence>
<sequence>MEVRVASKQFIKPSSTTPPHPATLNPTFLDQLPLLPFIPLVFFYFDHPPIDSLKASLAETLTLFYRLAGVVKDDMSTVDCNDQGAYFVEARAKGRMRDLLARPDQRLINQLFPPNAHMLESARVTNIQANTFECGGIAIACCLRHIYTDLNGLANFLHAWAAATAFRDRSAVRAPNFITPMLFPASSNDMCIHDTARAMRAPFAAAGRFTIKRLLFNRDSVKKLQDEAVSGEIYRTPSRFEAVSACLWKSFIKASTINRGAIIQSQLRAATLPLDEQSMGNIVLHSCAKQPESDQLTTHSETYGQKIREEVKKVDGSVVARLHYEGSGALKSLLDELSKELASCGDMLGISSWCNFGLNDLNFGKEKPVWVAPGFLVEPENNKIGHICFLLDAADGYGVEAWFLSTEAYVGPLVSDLGQYKVVSVDPSPVRSS</sequence>
<name>A0A7N0ZXJ2_KALFE</name>
<dbReference type="Proteomes" id="UP000594263">
    <property type="component" value="Unplaced"/>
</dbReference>
<accession>A0A7N0ZXJ2</accession>
<keyword evidence="2" id="KW-0808">Transferase</keyword>
<evidence type="ECO:0000256" key="2">
    <source>
        <dbReference type="ARBA" id="ARBA00022679"/>
    </source>
</evidence>
<dbReference type="Gramene" id="Kaladp0048s0870.1.v1.1">
    <property type="protein sequence ID" value="Kaladp0048s0870.1.v1.1"/>
    <property type="gene ID" value="Kaladp0048s0870.v1.1"/>
</dbReference>
<comment type="similarity">
    <text evidence="1">Belongs to the plant acyltransferase family.</text>
</comment>
<proteinExistence type="inferred from homology"/>
<dbReference type="OMA" id="CIMASSM"/>
<keyword evidence="3" id="KW-0012">Acyltransferase</keyword>
<dbReference type="GO" id="GO:0016746">
    <property type="term" value="F:acyltransferase activity"/>
    <property type="evidence" value="ECO:0007669"/>
    <property type="project" value="UniProtKB-KW"/>
</dbReference>
<evidence type="ECO:0000313" key="6">
    <source>
        <dbReference type="Proteomes" id="UP000594263"/>
    </source>
</evidence>
<dbReference type="AlphaFoldDB" id="A0A7N0ZXJ2"/>
<organism evidence="5 6">
    <name type="scientific">Kalanchoe fedtschenkoi</name>
    <name type="common">Lavender scallops</name>
    <name type="synonym">South American air plant</name>
    <dbReference type="NCBI Taxonomy" id="63787"/>
    <lineage>
        <taxon>Eukaryota</taxon>
        <taxon>Viridiplantae</taxon>
        <taxon>Streptophyta</taxon>
        <taxon>Embryophyta</taxon>
        <taxon>Tracheophyta</taxon>
        <taxon>Spermatophyta</taxon>
        <taxon>Magnoliopsida</taxon>
        <taxon>eudicotyledons</taxon>
        <taxon>Gunneridae</taxon>
        <taxon>Pentapetalae</taxon>
        <taxon>Saxifragales</taxon>
        <taxon>Crassulaceae</taxon>
        <taxon>Kalanchoe</taxon>
    </lineage>
</organism>
<dbReference type="PANTHER" id="PTHR31623">
    <property type="entry name" value="F21J9.9"/>
    <property type="match status" value="1"/>
</dbReference>
<protein>
    <submittedName>
        <fullName evidence="5">Uncharacterized protein</fullName>
    </submittedName>
</protein>